<evidence type="ECO:0000313" key="7">
    <source>
        <dbReference type="Proteomes" id="UP001061298"/>
    </source>
</evidence>
<dbReference type="InterPro" id="IPR036188">
    <property type="entry name" value="FAD/NAD-bd_sf"/>
</dbReference>
<dbReference type="PANTHER" id="PTHR43014">
    <property type="entry name" value="MERCURIC REDUCTASE"/>
    <property type="match status" value="1"/>
</dbReference>
<dbReference type="InterPro" id="IPR023753">
    <property type="entry name" value="FAD/NAD-binding_dom"/>
</dbReference>
<organism evidence="6 7">
    <name type="scientific">Streptomyces cynarae</name>
    <dbReference type="NCBI Taxonomy" id="2981134"/>
    <lineage>
        <taxon>Bacteria</taxon>
        <taxon>Bacillati</taxon>
        <taxon>Actinomycetota</taxon>
        <taxon>Actinomycetes</taxon>
        <taxon>Kitasatosporales</taxon>
        <taxon>Streptomycetaceae</taxon>
        <taxon>Streptomyces</taxon>
    </lineage>
</organism>
<evidence type="ECO:0000259" key="5">
    <source>
        <dbReference type="Pfam" id="PF07992"/>
    </source>
</evidence>
<dbReference type="SUPFAM" id="SSF55424">
    <property type="entry name" value="FAD/NAD-linked reductases, dimerisation (C-terminal) domain"/>
    <property type="match status" value="1"/>
</dbReference>
<dbReference type="PRINTS" id="PR00411">
    <property type="entry name" value="PNDRDTASEI"/>
</dbReference>
<protein>
    <submittedName>
        <fullName evidence="6">FAD-dependent oxidoreductase</fullName>
    </submittedName>
</protein>
<dbReference type="Gene3D" id="3.50.50.60">
    <property type="entry name" value="FAD/NAD(P)-binding domain"/>
    <property type="match status" value="2"/>
</dbReference>
<feature type="domain" description="Pyridine nucleotide-disulphide oxidoreductase dimerisation" evidence="4">
    <location>
        <begin position="460"/>
        <end position="570"/>
    </location>
</feature>
<dbReference type="Pfam" id="PF02852">
    <property type="entry name" value="Pyr_redox_dim"/>
    <property type="match status" value="1"/>
</dbReference>
<keyword evidence="7" id="KW-1185">Reference proteome</keyword>
<dbReference type="PRINTS" id="PR00368">
    <property type="entry name" value="FADPNR"/>
</dbReference>
<gene>
    <name evidence="6" type="ORF">N8I84_01885</name>
</gene>
<feature type="domain" description="FAD/NAD(P)-binding" evidence="5">
    <location>
        <begin position="126"/>
        <end position="434"/>
    </location>
</feature>
<evidence type="ECO:0000313" key="6">
    <source>
        <dbReference type="EMBL" id="UXY17643.1"/>
    </source>
</evidence>
<sequence length="580" mass="61513">MDQGFVDIEQNRYRSGHDSFSSCSTPIARAPLNGVRTIAPAHFQSARRVVPRPHEAPRRPGASAVPYKVASCVGTVLVVLLREAASPDSTHTRSIQILTCCPSSISSLICFAGANMDTTDRSLHADVLVIGFGKGGKTVAGTMGRLGKRVVLVERSERMYGGTCPNVGCVPTKALVHHSRKRRAEDVPQEWYERSVGEVQALTKLFRGGNYDGLNDMDTVTVITGTAAFTDPHTVSIDSGDGRLTVTAGTILINTGSEPIVLDIPGLRSSQYTVTSTELIDTTILPGQLTIIGGGYLGLEFASIYGQFGSQVTVLEAAPKVFGLVDDDVAAVAEGILVDEGIEIVVGAKVTEVRDGESSAIVVYEKDGRQHTLEADAILAATGRAPATGGLALDTAGVRTTERGAVEVDEQLRTSQPHIFALGDVNGGPQFTYISLDDSRIVLDQLLGEGKRSTADRVAIPHAVFITPPLATIGLTEAQARAAGHRVKIASQPVAEITAMPRAYIVEDTRGVMKFVIDAETDEILGAALLSVDAQELINTVALAMRHGIKAAELRDAVYNHPTSTEAFNDVLATIVRADT</sequence>
<dbReference type="Proteomes" id="UP001061298">
    <property type="component" value="Chromosome"/>
</dbReference>
<dbReference type="SUPFAM" id="SSF51905">
    <property type="entry name" value="FAD/NAD(P)-binding domain"/>
    <property type="match status" value="1"/>
</dbReference>
<dbReference type="InterPro" id="IPR004099">
    <property type="entry name" value="Pyr_nucl-diS_OxRdtase_dimer"/>
</dbReference>
<evidence type="ECO:0000256" key="3">
    <source>
        <dbReference type="ARBA" id="ARBA00022827"/>
    </source>
</evidence>
<keyword evidence="3" id="KW-0274">FAD</keyword>
<dbReference type="EMBL" id="CP106793">
    <property type="protein sequence ID" value="UXY17643.1"/>
    <property type="molecule type" value="Genomic_DNA"/>
</dbReference>
<dbReference type="Pfam" id="PF07992">
    <property type="entry name" value="Pyr_redox_2"/>
    <property type="match status" value="1"/>
</dbReference>
<keyword evidence="2" id="KW-0285">Flavoprotein</keyword>
<evidence type="ECO:0000259" key="4">
    <source>
        <dbReference type="Pfam" id="PF02852"/>
    </source>
</evidence>
<evidence type="ECO:0000256" key="1">
    <source>
        <dbReference type="ARBA" id="ARBA00001974"/>
    </source>
</evidence>
<comment type="cofactor">
    <cofactor evidence="1">
        <name>FAD</name>
        <dbReference type="ChEBI" id="CHEBI:57692"/>
    </cofactor>
</comment>
<dbReference type="InterPro" id="IPR016156">
    <property type="entry name" value="FAD/NAD-linked_Rdtase_dimer_sf"/>
</dbReference>
<name>A0ABY6DTT3_9ACTN</name>
<dbReference type="PANTHER" id="PTHR43014:SF4">
    <property type="entry name" value="PYRIDINE NUCLEOTIDE-DISULFIDE OXIDOREDUCTASE RCLA-RELATED"/>
    <property type="match status" value="1"/>
</dbReference>
<reference evidence="6" key="1">
    <citation type="submission" date="2022-10" db="EMBL/GenBank/DDBJ databases">
        <authorList>
            <person name="Mo P."/>
        </authorList>
    </citation>
    <scope>NUCLEOTIDE SEQUENCE</scope>
    <source>
        <strain evidence="6">HUAS 13-4</strain>
    </source>
</reference>
<proteinExistence type="predicted"/>
<dbReference type="RefSeq" id="WP_263227646.1">
    <property type="nucleotide sequence ID" value="NZ_CP106793.1"/>
</dbReference>
<dbReference type="Gene3D" id="3.30.390.30">
    <property type="match status" value="1"/>
</dbReference>
<evidence type="ECO:0000256" key="2">
    <source>
        <dbReference type="ARBA" id="ARBA00022630"/>
    </source>
</evidence>
<accession>A0ABY6DTT3</accession>